<evidence type="ECO:0000313" key="4">
    <source>
        <dbReference type="Proteomes" id="UP000076770"/>
    </source>
</evidence>
<gene>
    <name evidence="2" type="primary">ORF-c39_045</name>
    <name evidence="3" type="ORF">SSOP1_0880</name>
</gene>
<keyword evidence="1" id="KW-1133">Transmembrane helix</keyword>
<dbReference type="EMBL" id="LT549890">
    <property type="protein sequence ID" value="SAI84434.1"/>
    <property type="molecule type" value="Genomic_DNA"/>
</dbReference>
<organism evidence="2">
    <name type="scientific">Saccharolobus solfataricus</name>
    <name type="common">Sulfolobus solfataricus</name>
    <dbReference type="NCBI Taxonomy" id="2287"/>
    <lineage>
        <taxon>Archaea</taxon>
        <taxon>Thermoproteota</taxon>
        <taxon>Thermoprotei</taxon>
        <taxon>Sulfolobales</taxon>
        <taxon>Sulfolobaceae</taxon>
        <taxon>Saccharolobus</taxon>
    </lineage>
</organism>
<keyword evidence="1" id="KW-0472">Membrane</keyword>
<dbReference type="AlphaFoldDB" id="Q9UXM1"/>
<dbReference type="Proteomes" id="UP000076770">
    <property type="component" value="Chromosome i"/>
</dbReference>
<proteinExistence type="predicted"/>
<sequence>MEIRSSISSCSGVFSYYEFAVVCFGYSRPNLTSLSGYVMTTFDTSLSSIIPSSLRNLFSSCLIQNGDDLVVIFDVLLEYFTWFIRSSLFDDTLAYSITFLFLIIPINLSTSSSLNLNFPVGSTIGLMYPFFT</sequence>
<reference evidence="2" key="1">
    <citation type="journal article" date="2000" name="Genome">
        <title>Gene content and organization of a 281-kbp contig from the genome of the extremely thermophilic archaeon, Sulfolobus solfataricus P2.</title>
        <authorList>
            <person name="Charlebois R.L."/>
            <person name="Singh R.K."/>
            <person name="Chan-Weiher C.C.-Y."/>
            <person name="Allard G."/>
            <person name="Chow C."/>
            <person name="Confalonieri F."/>
            <person name="Curtis B."/>
            <person name="Duguet M."/>
            <person name="Erauso G."/>
            <person name="Faguy D."/>
            <person name="Gaasterland T."/>
            <person name="Garrett R.A."/>
            <person name="Gordon P."/>
            <person name="Jeffries A.C."/>
            <person name="Kozera C."/>
            <person name="Kushwaha N."/>
            <person name="Lafleur E."/>
            <person name="Medina N."/>
            <person name="Peng X."/>
            <person name="Penny S.L."/>
            <person name="She Q."/>
            <person name="St Jean A."/>
            <person name="van der Oost J."/>
            <person name="Young F."/>
            <person name="Zivanovic Y."/>
            <person name="Doolittle W.F."/>
            <person name="Ragan M.A."/>
            <person name="Sensen C.W."/>
        </authorList>
    </citation>
    <scope>NUCLEOTIDE SEQUENCE</scope>
    <source>
        <strain evidence="2">P2</strain>
    </source>
</reference>
<protein>
    <submittedName>
        <fullName evidence="2">Trichohyalin</fullName>
    </submittedName>
</protein>
<name>Q9UXM1_SACSO</name>
<evidence type="ECO:0000313" key="2">
    <source>
        <dbReference type="EMBL" id="CAB57468.1"/>
    </source>
</evidence>
<reference evidence="4" key="2">
    <citation type="submission" date="2016-04" db="EMBL/GenBank/DDBJ databases">
        <authorList>
            <person name="Shah S.A."/>
            <person name="Garrett R.A."/>
        </authorList>
    </citation>
    <scope>NUCLEOTIDE SEQUENCE [LARGE SCALE GENOMIC DNA]</scope>
    <source>
        <strain evidence="4">ATCC 35091 / DSM 1616 / JCM 8930 / NBRC 15331 / P1</strain>
    </source>
</reference>
<reference evidence="3" key="3">
    <citation type="submission" date="2016-04" db="EMBL/GenBank/DDBJ databases">
        <authorList>
            <person name="Evans L.H."/>
            <person name="Alamgir A."/>
            <person name="Owens N."/>
            <person name="Weber N.D."/>
            <person name="Virtaneva K."/>
            <person name="Barbian K."/>
            <person name="Babar A."/>
            <person name="Rosenke K."/>
        </authorList>
    </citation>
    <scope>NUCLEOTIDE SEQUENCE</scope>
    <source>
        <strain evidence="3">P1</strain>
    </source>
</reference>
<evidence type="ECO:0000313" key="3">
    <source>
        <dbReference type="EMBL" id="SAI84434.1"/>
    </source>
</evidence>
<evidence type="ECO:0000256" key="1">
    <source>
        <dbReference type="SAM" id="Phobius"/>
    </source>
</evidence>
<keyword evidence="1" id="KW-0812">Transmembrane</keyword>
<accession>Q9UXM1</accession>
<dbReference type="EMBL" id="Y18930">
    <property type="protein sequence ID" value="CAB57468.1"/>
    <property type="molecule type" value="Genomic_DNA"/>
</dbReference>
<feature type="transmembrane region" description="Helical" evidence="1">
    <location>
        <begin position="92"/>
        <end position="108"/>
    </location>
</feature>